<accession>A0A9R0DRM8</accession>
<organism evidence="1 2">
    <name type="scientific">Spodoptera frugiperda</name>
    <name type="common">Fall armyworm</name>
    <dbReference type="NCBI Taxonomy" id="7108"/>
    <lineage>
        <taxon>Eukaryota</taxon>
        <taxon>Metazoa</taxon>
        <taxon>Ecdysozoa</taxon>
        <taxon>Arthropoda</taxon>
        <taxon>Hexapoda</taxon>
        <taxon>Insecta</taxon>
        <taxon>Pterygota</taxon>
        <taxon>Neoptera</taxon>
        <taxon>Endopterygota</taxon>
        <taxon>Lepidoptera</taxon>
        <taxon>Glossata</taxon>
        <taxon>Ditrysia</taxon>
        <taxon>Noctuoidea</taxon>
        <taxon>Noctuidae</taxon>
        <taxon>Amphipyrinae</taxon>
        <taxon>Spodoptera</taxon>
    </lineage>
</organism>
<dbReference type="GeneID" id="126911006"/>
<dbReference type="AlphaFoldDB" id="A0A9R0DRM8"/>
<evidence type="ECO:0000313" key="2">
    <source>
        <dbReference type="RefSeq" id="XP_050551676.1"/>
    </source>
</evidence>
<keyword evidence="1" id="KW-1185">Reference proteome</keyword>
<evidence type="ECO:0000313" key="1">
    <source>
        <dbReference type="Proteomes" id="UP000829999"/>
    </source>
</evidence>
<dbReference type="GO" id="GO:0005576">
    <property type="term" value="C:extracellular region"/>
    <property type="evidence" value="ECO:0007669"/>
    <property type="project" value="InterPro"/>
</dbReference>
<dbReference type="OrthoDB" id="7446189at2759"/>
<gene>
    <name evidence="2" type="primary">LOC126911006</name>
</gene>
<reference evidence="2" key="1">
    <citation type="submission" date="2025-08" db="UniProtKB">
        <authorList>
            <consortium name="RefSeq"/>
        </authorList>
    </citation>
    <scope>IDENTIFICATION</scope>
    <source>
        <tissue evidence="2">Whole larval tissue</tissue>
    </source>
</reference>
<dbReference type="InterPro" id="IPR038606">
    <property type="entry name" value="To_sf"/>
</dbReference>
<dbReference type="RefSeq" id="XP_050551676.1">
    <property type="nucleotide sequence ID" value="XM_050695719.1"/>
</dbReference>
<sequence>MAGLGPGMAVRLNPHHEQSIVTPCSIHDVNCIRGFFAYNTQCSITGGSAPDPYIPDKIYLPTPHANLTFTLNNPRIKGLNNWKIKEFYINKATGVLVMEVEFSSIVVQTPKCVVTYYRKGKESLETADFTEIEYKDLSMTLSIPDLKDPQLSGAHVYTYVADGKPKYTLGPGIYKTKDPGFQRALIDVESKVDISLVEIFVTQGPIFFSKFFQSSICDIAHY</sequence>
<protein>
    <submittedName>
        <fullName evidence="2">Fibrohexamerin-like</fullName>
    </submittedName>
</protein>
<dbReference type="Gene3D" id="3.15.10.30">
    <property type="entry name" value="Haemolymph juvenile hormone binding protein"/>
    <property type="match status" value="1"/>
</dbReference>
<dbReference type="GO" id="GO:0005198">
    <property type="term" value="F:structural molecule activity"/>
    <property type="evidence" value="ECO:0007669"/>
    <property type="project" value="InterPro"/>
</dbReference>
<name>A0A9R0DRM8_SPOFR</name>
<dbReference type="InterPro" id="IPR009911">
    <property type="entry name" value="Fibroin_P25"/>
</dbReference>
<dbReference type="Pfam" id="PF07294">
    <property type="entry name" value="Fibroin_P25"/>
    <property type="match status" value="1"/>
</dbReference>
<proteinExistence type="predicted"/>
<dbReference type="Proteomes" id="UP000829999">
    <property type="component" value="Chromosome 9"/>
</dbReference>